<protein>
    <submittedName>
        <fullName evidence="1">Uncharacterized protein</fullName>
    </submittedName>
</protein>
<accession>A0A2G9T6X1</accession>
<feature type="non-terminal residue" evidence="1">
    <location>
        <position position="83"/>
    </location>
</feature>
<dbReference type="GO" id="GO:0004157">
    <property type="term" value="F:dihydropyrimidinase activity"/>
    <property type="evidence" value="ECO:0007669"/>
    <property type="project" value="TreeGrafter"/>
</dbReference>
<dbReference type="PANTHER" id="PTHR11647">
    <property type="entry name" value="HYDRANTOINASE/DIHYDROPYRIMIDINASE FAMILY MEMBER"/>
    <property type="match status" value="1"/>
</dbReference>
<dbReference type="Proteomes" id="UP000230423">
    <property type="component" value="Unassembled WGS sequence"/>
</dbReference>
<name>A0A2G9T6X1_TELCI</name>
<organism evidence="1 2">
    <name type="scientific">Teladorsagia circumcincta</name>
    <name type="common">Brown stomach worm</name>
    <name type="synonym">Ostertagia circumcincta</name>
    <dbReference type="NCBI Taxonomy" id="45464"/>
    <lineage>
        <taxon>Eukaryota</taxon>
        <taxon>Metazoa</taxon>
        <taxon>Ecdysozoa</taxon>
        <taxon>Nematoda</taxon>
        <taxon>Chromadorea</taxon>
        <taxon>Rhabditida</taxon>
        <taxon>Rhabditina</taxon>
        <taxon>Rhabditomorpha</taxon>
        <taxon>Strongyloidea</taxon>
        <taxon>Trichostrongylidae</taxon>
        <taxon>Teladorsagia</taxon>
    </lineage>
</organism>
<evidence type="ECO:0000313" key="2">
    <source>
        <dbReference type="Proteomes" id="UP000230423"/>
    </source>
</evidence>
<reference evidence="1 2" key="1">
    <citation type="submission" date="2015-09" db="EMBL/GenBank/DDBJ databases">
        <title>Draft genome of the parasitic nematode Teladorsagia circumcincta isolate WARC Sus (inbred).</title>
        <authorList>
            <person name="Mitreva M."/>
        </authorList>
    </citation>
    <scope>NUCLEOTIDE SEQUENCE [LARGE SCALE GENOMIC DNA]</scope>
    <source>
        <strain evidence="1 2">S</strain>
    </source>
</reference>
<dbReference type="AlphaFoldDB" id="A0A2G9T6X1"/>
<dbReference type="Gene3D" id="3.20.20.140">
    <property type="entry name" value="Metal-dependent hydrolases"/>
    <property type="match status" value="1"/>
</dbReference>
<dbReference type="GO" id="GO:0006208">
    <property type="term" value="P:pyrimidine nucleobase catabolic process"/>
    <property type="evidence" value="ECO:0007669"/>
    <property type="project" value="TreeGrafter"/>
</dbReference>
<sequence length="83" mass="9417">MREIQKDPRNRTRTGFSSMAAKIFNIYPKKGRIAVDSDADIVIWNPNKKRTISKNTHHHAADFNVFEGITVYGVAEKTISRGV</sequence>
<keyword evidence="2" id="KW-1185">Reference proteome</keyword>
<dbReference type="InterPro" id="IPR011059">
    <property type="entry name" value="Metal-dep_hydrolase_composite"/>
</dbReference>
<dbReference type="OrthoDB" id="10258955at2759"/>
<dbReference type="InterPro" id="IPR050378">
    <property type="entry name" value="Metallo-dep_Hydrolases_sf"/>
</dbReference>
<evidence type="ECO:0000313" key="1">
    <source>
        <dbReference type="EMBL" id="PIO53711.1"/>
    </source>
</evidence>
<dbReference type="PANTHER" id="PTHR11647:SF1">
    <property type="entry name" value="COLLAPSIN RESPONSE MEDIATOR PROTEIN"/>
    <property type="match status" value="1"/>
</dbReference>
<dbReference type="GO" id="GO:0005829">
    <property type="term" value="C:cytosol"/>
    <property type="evidence" value="ECO:0007669"/>
    <property type="project" value="TreeGrafter"/>
</dbReference>
<dbReference type="SUPFAM" id="SSF51338">
    <property type="entry name" value="Composite domain of metallo-dependent hydrolases"/>
    <property type="match status" value="1"/>
</dbReference>
<gene>
    <name evidence="1" type="ORF">TELCIR_24944</name>
</gene>
<dbReference type="EMBL" id="KZ408008">
    <property type="protein sequence ID" value="PIO53711.1"/>
    <property type="molecule type" value="Genomic_DNA"/>
</dbReference>
<proteinExistence type="predicted"/>